<dbReference type="FunFam" id="2.70.150.10:FF:000002">
    <property type="entry name" value="Copper-transporting ATPase 1, putative"/>
    <property type="match status" value="1"/>
</dbReference>
<dbReference type="SUPFAM" id="SSF56784">
    <property type="entry name" value="HAD-like"/>
    <property type="match status" value="1"/>
</dbReference>
<protein>
    <recommendedName>
        <fullName evidence="9">Cd(2+)-exporting ATPase</fullName>
        <ecNumber evidence="9">7.2.2.21</ecNumber>
    </recommendedName>
</protein>
<dbReference type="InterPro" id="IPR044492">
    <property type="entry name" value="P_typ_ATPase_HD_dom"/>
</dbReference>
<keyword evidence="4 11" id="KW-0812">Transmembrane</keyword>
<accession>A0A9D1I404</accession>
<dbReference type="InterPro" id="IPR059000">
    <property type="entry name" value="ATPase_P-type_domA"/>
</dbReference>
<evidence type="ECO:0000256" key="4">
    <source>
        <dbReference type="ARBA" id="ARBA00022692"/>
    </source>
</evidence>
<evidence type="ECO:0000256" key="1">
    <source>
        <dbReference type="ARBA" id="ARBA00004651"/>
    </source>
</evidence>
<evidence type="ECO:0000256" key="7">
    <source>
        <dbReference type="ARBA" id="ARBA00022989"/>
    </source>
</evidence>
<dbReference type="GO" id="GO:0008551">
    <property type="term" value="F:P-type cadmium transporter activity"/>
    <property type="evidence" value="ECO:0007669"/>
    <property type="project" value="UniProtKB-EC"/>
</dbReference>
<dbReference type="SUPFAM" id="SSF81653">
    <property type="entry name" value="Calcium ATPase, transduction domain A"/>
    <property type="match status" value="1"/>
</dbReference>
<evidence type="ECO:0000256" key="8">
    <source>
        <dbReference type="ARBA" id="ARBA00023136"/>
    </source>
</evidence>
<evidence type="ECO:0000256" key="11">
    <source>
        <dbReference type="RuleBase" id="RU362081"/>
    </source>
</evidence>
<dbReference type="GO" id="GO:0046872">
    <property type="term" value="F:metal ion binding"/>
    <property type="evidence" value="ECO:0007669"/>
    <property type="project" value="UniProtKB-KW"/>
</dbReference>
<evidence type="ECO:0000259" key="12">
    <source>
        <dbReference type="Pfam" id="PF00122"/>
    </source>
</evidence>
<dbReference type="GO" id="GO:0005524">
    <property type="term" value="F:ATP binding"/>
    <property type="evidence" value="ECO:0007669"/>
    <property type="project" value="UniProtKB-UniRule"/>
</dbReference>
<dbReference type="GO" id="GO:0016887">
    <property type="term" value="F:ATP hydrolysis activity"/>
    <property type="evidence" value="ECO:0007669"/>
    <property type="project" value="InterPro"/>
</dbReference>
<dbReference type="GO" id="GO:0005886">
    <property type="term" value="C:plasma membrane"/>
    <property type="evidence" value="ECO:0007669"/>
    <property type="project" value="UniProtKB-SubCell"/>
</dbReference>
<sequence length="646" mass="68496">MKHFTDKIEKLLELGGVKKDITFLIISAIALIISIFGLIPAPFDFAWVAIILCGIPIILEAVTGLITAFDIKADVLVSLALIASVIIGEDFAAGEVAFIMQLGALLEDLTVAKARAGIEKLIHLTPQTARVIRSAGETDSKNDVELDDPASSSASWEKVIPAEEVQVGDILRVLPGETVPVDGIIIKGTTSVNQAVMTGESLPVDKSAGDEVSSGTVNQFGAFEMKALRVGQDSSIQRMIQLVQSADAGKAKIVRLADRWATWIVVIALSAAFLTWLVTGLIIRAVTILVVFCPCALVLATPTAIMAAIGNVTRHGFLVREGDALERLASVKIVAFDKTGTLTYGQPEVTEVIGAGVRYSRSQIYALVAAAENLSEHPLGKAVVRGYRKEEGDDMPAASDFRMEPGMGVRATVKGSQVIAGSLKMMKSEGVFFPASVAEHAEEFLKKGSTVIYAAIDGKAAGYIVLSDTIREESPAMIAALKKMGAVPVLLTGDHQNAAQAISCASGIDTFHAQCLPQDKLSYIDSWQQDGMPVCMIGDGINDAPALKKANVGIAMGGVGSDIAVDAADIALVDDEIRELPHLLSLSKRMMVTIRCNLTFSMALNFVAIILAMTGVLDPVIGALVHNAGSVMVIINSALLLKWRKK</sequence>
<evidence type="ECO:0000256" key="5">
    <source>
        <dbReference type="ARBA" id="ARBA00022723"/>
    </source>
</evidence>
<keyword evidence="3" id="KW-0104">Cadmium</keyword>
<dbReference type="InterPro" id="IPR051014">
    <property type="entry name" value="Cation_Transport_ATPase_IB"/>
</dbReference>
<dbReference type="PANTHER" id="PTHR48085:SF5">
    <property type="entry name" value="CADMIUM_ZINC-TRANSPORTING ATPASE HMA4-RELATED"/>
    <property type="match status" value="1"/>
</dbReference>
<dbReference type="EMBL" id="DVMO01000081">
    <property type="protein sequence ID" value="HIU27799.1"/>
    <property type="molecule type" value="Genomic_DNA"/>
</dbReference>
<dbReference type="InterPro" id="IPR027256">
    <property type="entry name" value="P-typ_ATPase_IB"/>
</dbReference>
<dbReference type="SFLD" id="SFLDF00027">
    <property type="entry name" value="p-type_atpase"/>
    <property type="match status" value="1"/>
</dbReference>
<keyword evidence="11" id="KW-1003">Cell membrane</keyword>
<dbReference type="InterPro" id="IPR018303">
    <property type="entry name" value="ATPase_P-typ_P_site"/>
</dbReference>
<evidence type="ECO:0000313" key="14">
    <source>
        <dbReference type="Proteomes" id="UP000824091"/>
    </source>
</evidence>
<dbReference type="SFLD" id="SFLDG00002">
    <property type="entry name" value="C1.7:_P-type_atpase_like"/>
    <property type="match status" value="1"/>
</dbReference>
<feature type="transmembrane region" description="Helical" evidence="11">
    <location>
        <begin position="623"/>
        <end position="641"/>
    </location>
</feature>
<dbReference type="PROSITE" id="PS00154">
    <property type="entry name" value="ATPASE_E1_E2"/>
    <property type="match status" value="1"/>
</dbReference>
<dbReference type="InterPro" id="IPR036412">
    <property type="entry name" value="HAD-like_sf"/>
</dbReference>
<dbReference type="NCBIfam" id="TIGR01525">
    <property type="entry name" value="ATPase-IB_hvy"/>
    <property type="match status" value="1"/>
</dbReference>
<feature type="transmembrane region" description="Helical" evidence="11">
    <location>
        <begin position="289"/>
        <end position="310"/>
    </location>
</feature>
<dbReference type="Proteomes" id="UP000824091">
    <property type="component" value="Unassembled WGS sequence"/>
</dbReference>
<dbReference type="InterPro" id="IPR008250">
    <property type="entry name" value="ATPase_P-typ_transduc_dom_A_sf"/>
</dbReference>
<comment type="caution">
    <text evidence="13">The sequence shown here is derived from an EMBL/GenBank/DDBJ whole genome shotgun (WGS) entry which is preliminary data.</text>
</comment>
<dbReference type="SUPFAM" id="SSF81665">
    <property type="entry name" value="Calcium ATPase, transmembrane domain M"/>
    <property type="match status" value="1"/>
</dbReference>
<dbReference type="PRINTS" id="PR00119">
    <property type="entry name" value="CATATPASE"/>
</dbReference>
<gene>
    <name evidence="13" type="ORF">IAD16_05420</name>
</gene>
<dbReference type="PANTHER" id="PTHR48085">
    <property type="entry name" value="CADMIUM/ZINC-TRANSPORTING ATPASE HMA2-RELATED"/>
    <property type="match status" value="1"/>
</dbReference>
<dbReference type="InterPro" id="IPR023298">
    <property type="entry name" value="ATPase_P-typ_TM_dom_sf"/>
</dbReference>
<feature type="transmembrane region" description="Helical" evidence="11">
    <location>
        <begin position="45"/>
        <end position="69"/>
    </location>
</feature>
<dbReference type="Gene3D" id="2.70.150.10">
    <property type="entry name" value="Calcium-transporting ATPase, cytoplasmic transduction domain A"/>
    <property type="match status" value="1"/>
</dbReference>
<dbReference type="Pfam" id="PF00122">
    <property type="entry name" value="E1-E2_ATPase"/>
    <property type="match status" value="1"/>
</dbReference>
<dbReference type="Pfam" id="PF00702">
    <property type="entry name" value="Hydrolase"/>
    <property type="match status" value="1"/>
</dbReference>
<name>A0A9D1I404_9FIRM</name>
<reference evidence="13" key="1">
    <citation type="submission" date="2020-10" db="EMBL/GenBank/DDBJ databases">
        <authorList>
            <person name="Gilroy R."/>
        </authorList>
    </citation>
    <scope>NUCLEOTIDE SEQUENCE</scope>
    <source>
        <strain evidence="13">11300</strain>
    </source>
</reference>
<evidence type="ECO:0000256" key="6">
    <source>
        <dbReference type="ARBA" id="ARBA00022967"/>
    </source>
</evidence>
<reference evidence="13" key="2">
    <citation type="journal article" date="2021" name="PeerJ">
        <title>Extensive microbial diversity within the chicken gut microbiome revealed by metagenomics and culture.</title>
        <authorList>
            <person name="Gilroy R."/>
            <person name="Ravi A."/>
            <person name="Getino M."/>
            <person name="Pursley I."/>
            <person name="Horton D.L."/>
            <person name="Alikhan N.F."/>
            <person name="Baker D."/>
            <person name="Gharbi K."/>
            <person name="Hall N."/>
            <person name="Watson M."/>
            <person name="Adriaenssens E.M."/>
            <person name="Foster-Nyarko E."/>
            <person name="Jarju S."/>
            <person name="Secka A."/>
            <person name="Antonio M."/>
            <person name="Oren A."/>
            <person name="Chaudhuri R.R."/>
            <person name="La Ragione R."/>
            <person name="Hildebrand F."/>
            <person name="Pallen M.J."/>
        </authorList>
    </citation>
    <scope>NUCLEOTIDE SEQUENCE</scope>
    <source>
        <strain evidence="13">11300</strain>
    </source>
</reference>
<feature type="transmembrane region" description="Helical" evidence="11">
    <location>
        <begin position="598"/>
        <end position="617"/>
    </location>
</feature>
<keyword evidence="11" id="KW-0547">Nucleotide-binding</keyword>
<comment type="catalytic activity">
    <reaction evidence="10">
        <text>Cd(2+)(in) + ATP + H2O = Cd(2+)(out) + ADP + phosphate + H(+)</text>
        <dbReference type="Rhea" id="RHEA:12132"/>
        <dbReference type="ChEBI" id="CHEBI:15377"/>
        <dbReference type="ChEBI" id="CHEBI:15378"/>
        <dbReference type="ChEBI" id="CHEBI:30616"/>
        <dbReference type="ChEBI" id="CHEBI:43474"/>
        <dbReference type="ChEBI" id="CHEBI:48775"/>
        <dbReference type="ChEBI" id="CHEBI:456216"/>
        <dbReference type="EC" id="7.2.2.21"/>
    </reaction>
</comment>
<comment type="subcellular location">
    <subcellularLocation>
        <location evidence="1">Cell membrane</location>
        <topology evidence="1">Multi-pass membrane protein</topology>
    </subcellularLocation>
</comment>
<keyword evidence="7 11" id="KW-1133">Transmembrane helix</keyword>
<keyword evidence="11" id="KW-0067">ATP-binding</keyword>
<dbReference type="EC" id="7.2.2.21" evidence="9"/>
<dbReference type="InterPro" id="IPR023299">
    <property type="entry name" value="ATPase_P-typ_cyto_dom_N"/>
</dbReference>
<evidence type="ECO:0000256" key="10">
    <source>
        <dbReference type="ARBA" id="ARBA00049338"/>
    </source>
</evidence>
<proteinExistence type="inferred from homology"/>
<organism evidence="13 14">
    <name type="scientific">Candidatus Fimisoma avicola</name>
    <dbReference type="NCBI Taxonomy" id="2840826"/>
    <lineage>
        <taxon>Bacteria</taxon>
        <taxon>Bacillati</taxon>
        <taxon>Bacillota</taxon>
        <taxon>Clostridia</taxon>
        <taxon>Eubacteriales</taxon>
        <taxon>Candidatus Fimisoma</taxon>
    </lineage>
</organism>
<keyword evidence="6" id="KW-1278">Translocase</keyword>
<dbReference type="InterPro" id="IPR001757">
    <property type="entry name" value="P_typ_ATPase"/>
</dbReference>
<evidence type="ECO:0000256" key="3">
    <source>
        <dbReference type="ARBA" id="ARBA00022539"/>
    </source>
</evidence>
<dbReference type="SFLD" id="SFLDS00003">
    <property type="entry name" value="Haloacid_Dehalogenase"/>
    <property type="match status" value="1"/>
</dbReference>
<evidence type="ECO:0000313" key="13">
    <source>
        <dbReference type="EMBL" id="HIU27799.1"/>
    </source>
</evidence>
<feature type="domain" description="P-type ATPase A" evidence="12">
    <location>
        <begin position="157"/>
        <end position="244"/>
    </location>
</feature>
<feature type="transmembrane region" description="Helical" evidence="11">
    <location>
        <begin position="260"/>
        <end position="283"/>
    </location>
</feature>
<keyword evidence="8 11" id="KW-0472">Membrane</keyword>
<evidence type="ECO:0000256" key="9">
    <source>
        <dbReference type="ARBA" id="ARBA00039103"/>
    </source>
</evidence>
<dbReference type="NCBIfam" id="TIGR01494">
    <property type="entry name" value="ATPase_P-type"/>
    <property type="match status" value="1"/>
</dbReference>
<dbReference type="Gene3D" id="3.40.1110.10">
    <property type="entry name" value="Calcium-transporting ATPase, cytoplasmic domain N"/>
    <property type="match status" value="1"/>
</dbReference>
<dbReference type="InterPro" id="IPR023214">
    <property type="entry name" value="HAD_sf"/>
</dbReference>
<feature type="transmembrane region" description="Helical" evidence="11">
    <location>
        <begin position="21"/>
        <end position="39"/>
    </location>
</feature>
<comment type="similarity">
    <text evidence="2 11">Belongs to the cation transport ATPase (P-type) (TC 3.A.3) family. Type IB subfamily.</text>
</comment>
<dbReference type="AlphaFoldDB" id="A0A9D1I404"/>
<evidence type="ECO:0000256" key="2">
    <source>
        <dbReference type="ARBA" id="ARBA00006024"/>
    </source>
</evidence>
<dbReference type="Gene3D" id="3.40.50.1000">
    <property type="entry name" value="HAD superfamily/HAD-like"/>
    <property type="match status" value="1"/>
</dbReference>
<keyword evidence="5 11" id="KW-0479">Metal-binding</keyword>